<accession>A0A369ULY6</accession>
<sequence length="1027" mass="110538">MTDPILDFRSTGQFYQEALDLARVYTQDWTAPWLTQEPDAEDVNQDPGLVLLKLFSLLARYIGEMENQIPDQRQLAFYQFLNLQLRPPLAAQAPLTFTLQPGQPPFDLPRDSAVLDAPTQDIRFQTDQSLLVVPASLSALLTIIPSQDRYINAFDALALNTGVQRAVPLFLAQEDDAIEIPLSHWFMLGDPELFKPDPSLQRITVNLTGAQLSSEYFEQWADGALKPLAATVVGSSGGLQLTAQLTQPPTAGPLTLAQLEVELYAADGRASGFTADTDAAAQPPQYWLLVQPAPLVRVINALASQLPVITGLSCTLSGDGIQPDQAASGPVQVNIRNGVYPFGQTPAVEDAFYVRSDSLFARQGAEISLNFVLSDVATDYPVTLYWQFWDGSAWQSFNATSAQVSAYRFADTTDALRNNNPSGPTCVTFLCPDIKPTTVVGAEGRWIRAVIASGGYGDIGGITTQGVSASIEAVPDSILSQQQKDQVTAYLNDVEGVNFSYSYTPSSYAPPYIQSLQLSYAYTAIPKSLWSYNAFALSRFLFSPFKPVEDRYTCCNLGFVPEDFSRYTLGRKLTLYFYLSQEYADPAPPLSWEYYDGSHWLALPVDDGTMGLTRSGIVSFTVPDDLRAATLYSQQACWLRIQNPHPTQDVCVYGVYPNTVMAGNRSTVLDETLGSSNEQPAQVFQLSYTPVLAGLELDVAEPAGMEPDSTPSGDDLTFSVTPPSTTVASGGTVLRRWQQVDTFSFSGPAARVYTLDSENGLIAFGDGHNGMIPPRGYNNIIATRYQYTQGLMGNVAADRLTVLRPSFNAIAAVTNPAPAQGGVNGDSVADLQLAAPAQVKANNRAVQLADLDTLGRAASPAVSRARAVLAADGRIAVGVLALSQAAQPYAPPALLDEVAVYLRSRCLAALAPRIYCCEPDYVAIDVVAQVAVNVAADQRLAVQQDLAQQLQAFLQPVFGGPDGQGWAFGQTVQAAQLSKMLRNDPRVTAVAGLSLNGEQGGDIALTPGQVPVSGTAVVLAYISGSVR</sequence>
<dbReference type="EMBL" id="QQAH01000011">
    <property type="protein sequence ID" value="RDD81353.1"/>
    <property type="molecule type" value="Genomic_DNA"/>
</dbReference>
<reference evidence="1 2" key="1">
    <citation type="submission" date="2018-07" db="EMBL/GenBank/DDBJ databases">
        <title>Dyella tabacisoli L4-6T, whole genome shotgun sequence.</title>
        <authorList>
            <person name="Zhou X.-K."/>
            <person name="Li W.-J."/>
            <person name="Duan Y.-Q."/>
        </authorList>
    </citation>
    <scope>NUCLEOTIDE SEQUENCE [LARGE SCALE GENOMIC DNA]</scope>
    <source>
        <strain evidence="1 2">L4-6</strain>
    </source>
</reference>
<dbReference type="Proteomes" id="UP000253782">
    <property type="component" value="Unassembled WGS sequence"/>
</dbReference>
<protein>
    <submittedName>
        <fullName evidence="1">Putative baseplate assembly protein</fullName>
    </submittedName>
</protein>
<dbReference type="RefSeq" id="WP_114846066.1">
    <property type="nucleotide sequence ID" value="NZ_JBHSPE010000020.1"/>
</dbReference>
<comment type="caution">
    <text evidence="1">The sequence shown here is derived from an EMBL/GenBank/DDBJ whole genome shotgun (WGS) entry which is preliminary data.</text>
</comment>
<evidence type="ECO:0000313" key="2">
    <source>
        <dbReference type="Proteomes" id="UP000253782"/>
    </source>
</evidence>
<name>A0A369ULY6_9GAMM</name>
<keyword evidence="2" id="KW-1185">Reference proteome</keyword>
<dbReference type="OrthoDB" id="9762853at2"/>
<dbReference type="AlphaFoldDB" id="A0A369ULY6"/>
<organism evidence="1 2">
    <name type="scientific">Dyella tabacisoli</name>
    <dbReference type="NCBI Taxonomy" id="2282381"/>
    <lineage>
        <taxon>Bacteria</taxon>
        <taxon>Pseudomonadati</taxon>
        <taxon>Pseudomonadota</taxon>
        <taxon>Gammaproteobacteria</taxon>
        <taxon>Lysobacterales</taxon>
        <taxon>Rhodanobacteraceae</taxon>
        <taxon>Dyella</taxon>
    </lineage>
</organism>
<dbReference type="InterPro" id="IPR011749">
    <property type="entry name" value="CHP02243"/>
</dbReference>
<gene>
    <name evidence="1" type="ORF">DVJ77_13790</name>
</gene>
<proteinExistence type="predicted"/>
<dbReference type="NCBIfam" id="TIGR02243">
    <property type="entry name" value="putative baseplate assembly protein"/>
    <property type="match status" value="1"/>
</dbReference>
<evidence type="ECO:0000313" key="1">
    <source>
        <dbReference type="EMBL" id="RDD81353.1"/>
    </source>
</evidence>